<evidence type="ECO:0000256" key="5">
    <source>
        <dbReference type="ARBA" id="ARBA00022989"/>
    </source>
</evidence>
<proteinExistence type="predicted"/>
<evidence type="ECO:0000256" key="8">
    <source>
        <dbReference type="SAM" id="MobiDB-lite"/>
    </source>
</evidence>
<evidence type="ECO:0000256" key="2">
    <source>
        <dbReference type="ARBA" id="ARBA00004829"/>
    </source>
</evidence>
<evidence type="ECO:0000259" key="10">
    <source>
        <dbReference type="Pfam" id="PF18916"/>
    </source>
</evidence>
<feature type="domain" description="Lycopene cyclase" evidence="10">
    <location>
        <begin position="8"/>
        <end position="99"/>
    </location>
</feature>
<dbReference type="RefSeq" id="WP_239675901.1">
    <property type="nucleotide sequence ID" value="NZ_CP070499.1"/>
</dbReference>
<accession>A0A895YED4</accession>
<dbReference type="GO" id="GO:0016872">
    <property type="term" value="F:intramolecular lyase activity"/>
    <property type="evidence" value="ECO:0007669"/>
    <property type="project" value="InterPro"/>
</dbReference>
<evidence type="ECO:0000256" key="1">
    <source>
        <dbReference type="ARBA" id="ARBA00004141"/>
    </source>
</evidence>
<feature type="transmembrane region" description="Helical" evidence="9">
    <location>
        <begin position="83"/>
        <end position="100"/>
    </location>
</feature>
<keyword evidence="5 9" id="KW-1133">Transmembrane helix</keyword>
<dbReference type="GO" id="GO:0016020">
    <property type="term" value="C:membrane"/>
    <property type="evidence" value="ECO:0007669"/>
    <property type="project" value="UniProtKB-SubCell"/>
</dbReference>
<evidence type="ECO:0000256" key="6">
    <source>
        <dbReference type="ARBA" id="ARBA00023136"/>
    </source>
</evidence>
<sequence>MPDLPLYTVAAVAAPLLVVALELLVLRTGLFRTLRYWLTMLIVLGFQIPVDGWLTKPQGTVVLYDEAQILGIRAPVSFPIEDFGFGFAMVTLTVLLWRWLRNREQRRPAPPAAAQQSPARTAEQASA</sequence>
<keyword evidence="7" id="KW-0413">Isomerase</keyword>
<feature type="transmembrane region" description="Helical" evidence="9">
    <location>
        <begin position="6"/>
        <end position="26"/>
    </location>
</feature>
<comment type="pathway">
    <text evidence="2">Carotenoid biosynthesis.</text>
</comment>
<dbReference type="GO" id="GO:0045436">
    <property type="term" value="F:lycopene beta cyclase activity"/>
    <property type="evidence" value="ECO:0007669"/>
    <property type="project" value="UniProtKB-ARBA"/>
</dbReference>
<dbReference type="KEGG" id="nhy:JQS43_19870"/>
<feature type="compositionally biased region" description="Low complexity" evidence="8">
    <location>
        <begin position="112"/>
        <end position="127"/>
    </location>
</feature>
<dbReference type="EMBL" id="CP070499">
    <property type="protein sequence ID" value="QSB13793.1"/>
    <property type="molecule type" value="Genomic_DNA"/>
</dbReference>
<dbReference type="AlphaFoldDB" id="A0A895YED4"/>
<dbReference type="NCBIfam" id="TIGR03462">
    <property type="entry name" value="CarR_dom_SF"/>
    <property type="match status" value="1"/>
</dbReference>
<evidence type="ECO:0000313" key="11">
    <source>
        <dbReference type="EMBL" id="QSB13793.1"/>
    </source>
</evidence>
<comment type="subcellular location">
    <subcellularLocation>
        <location evidence="1">Membrane</location>
        <topology evidence="1">Multi-pass membrane protein</topology>
    </subcellularLocation>
</comment>
<evidence type="ECO:0000256" key="4">
    <source>
        <dbReference type="ARBA" id="ARBA00022746"/>
    </source>
</evidence>
<gene>
    <name evidence="11" type="ORF">JQS43_19870</name>
</gene>
<dbReference type="InterPro" id="IPR017825">
    <property type="entry name" value="Lycopene_cyclase_dom"/>
</dbReference>
<keyword evidence="3 9" id="KW-0812">Transmembrane</keyword>
<evidence type="ECO:0000256" key="7">
    <source>
        <dbReference type="ARBA" id="ARBA00023235"/>
    </source>
</evidence>
<dbReference type="GO" id="GO:0016117">
    <property type="term" value="P:carotenoid biosynthetic process"/>
    <property type="evidence" value="ECO:0007669"/>
    <property type="project" value="UniProtKB-KW"/>
</dbReference>
<evidence type="ECO:0000313" key="12">
    <source>
        <dbReference type="Proteomes" id="UP000662857"/>
    </source>
</evidence>
<evidence type="ECO:0000256" key="9">
    <source>
        <dbReference type="SAM" id="Phobius"/>
    </source>
</evidence>
<keyword evidence="6 9" id="KW-0472">Membrane</keyword>
<feature type="region of interest" description="Disordered" evidence="8">
    <location>
        <begin position="107"/>
        <end position="127"/>
    </location>
</feature>
<keyword evidence="12" id="KW-1185">Reference proteome</keyword>
<protein>
    <submittedName>
        <fullName evidence="11">Lycopene cyclase domain-containing protein</fullName>
    </submittedName>
</protein>
<feature type="transmembrane region" description="Helical" evidence="9">
    <location>
        <begin position="33"/>
        <end position="50"/>
    </location>
</feature>
<dbReference type="Pfam" id="PF18916">
    <property type="entry name" value="Lycopene_cyc"/>
    <property type="match status" value="1"/>
</dbReference>
<reference evidence="11" key="1">
    <citation type="submission" date="2021-02" db="EMBL/GenBank/DDBJ databases">
        <title>Natrosporangium hydrolyticum gen. nov., sp. nov, a haloalkaliphilic actinobacterium from a soda solonchak soil.</title>
        <authorList>
            <person name="Sorokin D.Y."/>
            <person name="Khijniak T.V."/>
            <person name="Zakharycheva A.P."/>
            <person name="Boueva O.V."/>
            <person name="Ariskina E.V."/>
            <person name="Hahnke R.L."/>
            <person name="Bunk B."/>
            <person name="Sproer C."/>
            <person name="Schumann P."/>
            <person name="Evtushenko L.I."/>
            <person name="Kublanov I.V."/>
        </authorList>
    </citation>
    <scope>NUCLEOTIDE SEQUENCE</scope>
    <source>
        <strain evidence="11">DSM 106523</strain>
    </source>
</reference>
<evidence type="ECO:0000256" key="3">
    <source>
        <dbReference type="ARBA" id="ARBA00022692"/>
    </source>
</evidence>
<organism evidence="11 12">
    <name type="scientific">Natronosporangium hydrolyticum</name>
    <dbReference type="NCBI Taxonomy" id="2811111"/>
    <lineage>
        <taxon>Bacteria</taxon>
        <taxon>Bacillati</taxon>
        <taxon>Actinomycetota</taxon>
        <taxon>Actinomycetes</taxon>
        <taxon>Micromonosporales</taxon>
        <taxon>Micromonosporaceae</taxon>
        <taxon>Natronosporangium</taxon>
    </lineage>
</organism>
<dbReference type="Proteomes" id="UP000662857">
    <property type="component" value="Chromosome"/>
</dbReference>
<name>A0A895YED4_9ACTN</name>
<keyword evidence="4" id="KW-0125">Carotenoid biosynthesis</keyword>